<keyword evidence="4 6" id="KW-0472">Membrane</keyword>
<comment type="subcellular location">
    <subcellularLocation>
        <location evidence="1">Membrane</location>
        <topology evidence="1">Multi-pass membrane protein</topology>
    </subcellularLocation>
</comment>
<reference evidence="7 8" key="1">
    <citation type="submission" date="2019-01" db="EMBL/GenBank/DDBJ databases">
        <title>A draft genome assembly of the solar-powered sea slug Elysia chlorotica.</title>
        <authorList>
            <person name="Cai H."/>
            <person name="Li Q."/>
            <person name="Fang X."/>
            <person name="Li J."/>
            <person name="Curtis N.E."/>
            <person name="Altenburger A."/>
            <person name="Shibata T."/>
            <person name="Feng M."/>
            <person name="Maeda T."/>
            <person name="Schwartz J.A."/>
            <person name="Shigenobu S."/>
            <person name="Lundholm N."/>
            <person name="Nishiyama T."/>
            <person name="Yang H."/>
            <person name="Hasebe M."/>
            <person name="Li S."/>
            <person name="Pierce S.K."/>
            <person name="Wang J."/>
        </authorList>
    </citation>
    <scope>NUCLEOTIDE SEQUENCE [LARGE SCALE GENOMIC DNA]</scope>
    <source>
        <strain evidence="7">EC2010</strain>
        <tissue evidence="7">Whole organism of an adult</tissue>
    </source>
</reference>
<dbReference type="InterPro" id="IPR029020">
    <property type="entry name" value="Ammonium/urea_transptr"/>
</dbReference>
<evidence type="ECO:0000256" key="2">
    <source>
        <dbReference type="ARBA" id="ARBA00022692"/>
    </source>
</evidence>
<evidence type="ECO:0000313" key="8">
    <source>
        <dbReference type="Proteomes" id="UP000271974"/>
    </source>
</evidence>
<keyword evidence="8" id="KW-1185">Reference proteome</keyword>
<feature type="region of interest" description="Disordered" evidence="5">
    <location>
        <begin position="1"/>
        <end position="25"/>
    </location>
</feature>
<evidence type="ECO:0000256" key="1">
    <source>
        <dbReference type="ARBA" id="ARBA00004141"/>
    </source>
</evidence>
<dbReference type="EMBL" id="RQTK01000329">
    <property type="protein sequence ID" value="RUS81586.1"/>
    <property type="molecule type" value="Genomic_DNA"/>
</dbReference>
<keyword evidence="2 6" id="KW-0812">Transmembrane</keyword>
<dbReference type="Proteomes" id="UP000271974">
    <property type="component" value="Unassembled WGS sequence"/>
</dbReference>
<dbReference type="Gene3D" id="1.10.3430.10">
    <property type="entry name" value="Ammonium transporter AmtB like domains"/>
    <property type="match status" value="1"/>
</dbReference>
<evidence type="ECO:0000256" key="3">
    <source>
        <dbReference type="ARBA" id="ARBA00022989"/>
    </source>
</evidence>
<feature type="compositionally biased region" description="Polar residues" evidence="5">
    <location>
        <begin position="1"/>
        <end position="10"/>
    </location>
</feature>
<dbReference type="OrthoDB" id="10544199at2759"/>
<feature type="compositionally biased region" description="Basic and acidic residues" evidence="5">
    <location>
        <begin position="124"/>
        <end position="134"/>
    </location>
</feature>
<evidence type="ECO:0000256" key="4">
    <source>
        <dbReference type="ARBA" id="ARBA00023136"/>
    </source>
</evidence>
<protein>
    <submittedName>
        <fullName evidence="7">Uncharacterized protein</fullName>
    </submittedName>
</protein>
<name>A0A3S1C340_ELYCH</name>
<gene>
    <name evidence="7" type="ORF">EGW08_010660</name>
</gene>
<comment type="caution">
    <text evidence="7">The sequence shown here is derived from an EMBL/GenBank/DDBJ whole genome shotgun (WGS) entry which is preliminary data.</text>
</comment>
<accession>A0A3S1C340</accession>
<proteinExistence type="predicted"/>
<organism evidence="7 8">
    <name type="scientific">Elysia chlorotica</name>
    <name type="common">Eastern emerald elysia</name>
    <name type="synonym">Sea slug</name>
    <dbReference type="NCBI Taxonomy" id="188477"/>
    <lineage>
        <taxon>Eukaryota</taxon>
        <taxon>Metazoa</taxon>
        <taxon>Spiralia</taxon>
        <taxon>Lophotrochozoa</taxon>
        <taxon>Mollusca</taxon>
        <taxon>Gastropoda</taxon>
        <taxon>Heterobranchia</taxon>
        <taxon>Euthyneura</taxon>
        <taxon>Panpulmonata</taxon>
        <taxon>Sacoglossa</taxon>
        <taxon>Placobranchoidea</taxon>
        <taxon>Plakobranchidae</taxon>
        <taxon>Elysia</taxon>
    </lineage>
</organism>
<feature type="transmembrane region" description="Helical" evidence="6">
    <location>
        <begin position="30"/>
        <end position="55"/>
    </location>
</feature>
<feature type="region of interest" description="Disordered" evidence="5">
    <location>
        <begin position="101"/>
        <end position="134"/>
    </location>
</feature>
<evidence type="ECO:0000313" key="7">
    <source>
        <dbReference type="EMBL" id="RUS81586.1"/>
    </source>
</evidence>
<dbReference type="GO" id="GO:0016020">
    <property type="term" value="C:membrane"/>
    <property type="evidence" value="ECO:0007669"/>
    <property type="project" value="UniProtKB-SubCell"/>
</dbReference>
<dbReference type="AlphaFoldDB" id="A0A3S1C340"/>
<sequence length="134" mass="14254">MAPPSGNDTDWSIMGLEPEPGKGRSAGQQAGYQIVALVVTLVIAIVSGLILGVILKFCPGLGQPAGENLFEDEPNWELPEPEGTVTSDLVTKILLELESRQRKGGKGDESSLPLLGEDGDDIVLEEKENNTENV</sequence>
<keyword evidence="3 6" id="KW-1133">Transmembrane helix</keyword>
<evidence type="ECO:0000256" key="5">
    <source>
        <dbReference type="SAM" id="MobiDB-lite"/>
    </source>
</evidence>
<evidence type="ECO:0000256" key="6">
    <source>
        <dbReference type="SAM" id="Phobius"/>
    </source>
</evidence>